<sequence>MEGLKGFRAILAITAAVLVVTCSVISVQAQISTPCTASQVTSFTPCINFITGSSAGGSATPTAGCCDSVKSLMSGSMDCACLIVTGNVPISLPINRALAISLPRACGLPLQCQASGVPLPAPGPVLFAPPPSLVPASSPLSPIAAPPPPSIVPASSPLSPVAAAPAPSPFSPTASKSTLAAAETPAETPAKTPSETPASPPVHSVPPTATPGIKPTVTSTSASSPSYIPSPFVLLVFMGIMVFKGH</sequence>
<dbReference type="EMBL" id="CM046400">
    <property type="protein sequence ID" value="KAI8522929.1"/>
    <property type="molecule type" value="Genomic_DNA"/>
</dbReference>
<evidence type="ECO:0000313" key="2">
    <source>
        <dbReference type="Proteomes" id="UP001062846"/>
    </source>
</evidence>
<protein>
    <submittedName>
        <fullName evidence="1">Uncharacterized protein</fullName>
    </submittedName>
</protein>
<organism evidence="1 2">
    <name type="scientific">Rhododendron molle</name>
    <name type="common">Chinese azalea</name>
    <name type="synonym">Azalea mollis</name>
    <dbReference type="NCBI Taxonomy" id="49168"/>
    <lineage>
        <taxon>Eukaryota</taxon>
        <taxon>Viridiplantae</taxon>
        <taxon>Streptophyta</taxon>
        <taxon>Embryophyta</taxon>
        <taxon>Tracheophyta</taxon>
        <taxon>Spermatophyta</taxon>
        <taxon>Magnoliopsida</taxon>
        <taxon>eudicotyledons</taxon>
        <taxon>Gunneridae</taxon>
        <taxon>Pentapetalae</taxon>
        <taxon>asterids</taxon>
        <taxon>Ericales</taxon>
        <taxon>Ericaceae</taxon>
        <taxon>Ericoideae</taxon>
        <taxon>Rhodoreae</taxon>
        <taxon>Rhododendron</taxon>
    </lineage>
</organism>
<comment type="caution">
    <text evidence="1">The sequence shown here is derived from an EMBL/GenBank/DDBJ whole genome shotgun (WGS) entry which is preliminary data.</text>
</comment>
<reference evidence="1" key="1">
    <citation type="submission" date="2022-02" db="EMBL/GenBank/DDBJ databases">
        <title>Plant Genome Project.</title>
        <authorList>
            <person name="Zhang R.-G."/>
        </authorList>
    </citation>
    <scope>NUCLEOTIDE SEQUENCE</scope>
    <source>
        <strain evidence="1">AT1</strain>
    </source>
</reference>
<evidence type="ECO:0000313" key="1">
    <source>
        <dbReference type="EMBL" id="KAI8522929.1"/>
    </source>
</evidence>
<accession>A0ACC0L2J0</accession>
<keyword evidence="2" id="KW-1185">Reference proteome</keyword>
<proteinExistence type="predicted"/>
<name>A0ACC0L2J0_RHOML</name>
<dbReference type="Proteomes" id="UP001062846">
    <property type="component" value="Chromosome 13"/>
</dbReference>
<gene>
    <name evidence="1" type="ORF">RHMOL_Rhmol13G0035100</name>
</gene>